<name>A0A2S7KL18_9FLAO</name>
<reference evidence="1 2" key="1">
    <citation type="submission" date="2016-11" db="EMBL/GenBank/DDBJ databases">
        <title>Trade-off between light-utilization and light-protection in marine flavobacteria.</title>
        <authorList>
            <person name="Kumagai Y."/>
        </authorList>
    </citation>
    <scope>NUCLEOTIDE SEQUENCE [LARGE SCALE GENOMIC DNA]</scope>
    <source>
        <strain evidence="1 2">ATCC 700397</strain>
    </source>
</reference>
<dbReference type="OrthoDB" id="1451346at2"/>
<sequence>MDEELTILIETRNNEIFLRPRFTIDLDENFDKILAKFSNEFKKECCSFLGNIVDGYVFISISKKEEHFNVKLKACVLLLRVVSREVNFGTSKIVF</sequence>
<proteinExistence type="predicted"/>
<organism evidence="1 2">
    <name type="scientific">Polaribacter filamentus</name>
    <dbReference type="NCBI Taxonomy" id="53483"/>
    <lineage>
        <taxon>Bacteria</taxon>
        <taxon>Pseudomonadati</taxon>
        <taxon>Bacteroidota</taxon>
        <taxon>Flavobacteriia</taxon>
        <taxon>Flavobacteriales</taxon>
        <taxon>Flavobacteriaceae</taxon>
    </lineage>
</organism>
<evidence type="ECO:0000313" key="2">
    <source>
        <dbReference type="Proteomes" id="UP000239522"/>
    </source>
</evidence>
<dbReference type="RefSeq" id="WP_104811225.1">
    <property type="nucleotide sequence ID" value="NZ_MQUA01000014.1"/>
</dbReference>
<evidence type="ECO:0000313" key="1">
    <source>
        <dbReference type="EMBL" id="PQB03308.1"/>
    </source>
</evidence>
<gene>
    <name evidence="1" type="ORF">BST83_18570</name>
</gene>
<protein>
    <submittedName>
        <fullName evidence="1">Uncharacterized protein</fullName>
    </submittedName>
</protein>
<accession>A0A2S7KL18</accession>
<dbReference type="AlphaFoldDB" id="A0A2S7KL18"/>
<dbReference type="EMBL" id="MQUA01000014">
    <property type="protein sequence ID" value="PQB03308.1"/>
    <property type="molecule type" value="Genomic_DNA"/>
</dbReference>
<comment type="caution">
    <text evidence="1">The sequence shown here is derived from an EMBL/GenBank/DDBJ whole genome shotgun (WGS) entry which is preliminary data.</text>
</comment>
<keyword evidence="2" id="KW-1185">Reference proteome</keyword>
<dbReference type="Proteomes" id="UP000239522">
    <property type="component" value="Unassembled WGS sequence"/>
</dbReference>